<accession>S0AXE6</accession>
<dbReference type="VEuPathDB" id="AmoebaDB:EIN_017570"/>
<organism evidence="1">
    <name type="scientific">Entamoeba invadens</name>
    <dbReference type="NCBI Taxonomy" id="33085"/>
    <lineage>
        <taxon>Eukaryota</taxon>
        <taxon>Amoebozoa</taxon>
        <taxon>Evosea</taxon>
        <taxon>Archamoebae</taxon>
        <taxon>Mastigamoebida</taxon>
        <taxon>Entamoebidae</taxon>
        <taxon>Entamoeba</taxon>
    </lineage>
</organism>
<evidence type="ECO:0000313" key="1">
    <source>
        <dbReference type="EMBL" id="BAN40185.1"/>
    </source>
</evidence>
<protein>
    <submittedName>
        <fullName evidence="1">Uncharacterized protein</fullName>
    </submittedName>
</protein>
<dbReference type="AlphaFoldDB" id="S0AXE6"/>
<sequence length="455" mass="54205">MSYEQEKEEYYRFKNEFSQQLDKSYCEDSMHLTEELAIQWNYKIERKILCCNVETTEETKEILKQNSNQYELALSLLVNNIFDQFKQLKFDKVSQKKVITDFLTQNLWLFSSTNVGTPQYDFKILFSTTTKNFVECVQQTDETCFELLLFLHFLKYAYSPNKHKNFNSGIGIINYLRTDPYFCYTEFDDNFRNNYNQLLSKLDRLVKERSELEKDIPKQIGKLIQLYQKLAEKNCPIVVVTFEEWYNELAKTVILLKRDDNGKIIDRHVYKFQVKQYMKPNTIFKVNDQTFRLKIYMKNYVYDESNGQVVLKIRPEPNNQFYRKIVVHPNGTSLVYNDFENGKVTFRNMGVDGGDFVLITDYSDDHSLSKTSEKQIDDEIKKDRELFVNQKQIVIKKLESLIACKEKIQKTEIEFKIEDHKMKELKSNIISATTLNELRKVLQFKKSQLDRLLDN</sequence>
<name>S0AXE6_ENTIV</name>
<reference evidence="1" key="1">
    <citation type="submission" date="2012-06" db="EMBL/GenBank/DDBJ databases">
        <title>Short 5' UTR of Entamoeba genes.</title>
        <authorList>
            <person name="Hiranuka K."/>
            <person name="Kumagai M."/>
            <person name="Wakaguri H."/>
            <person name="Suzuki Y."/>
            <person name="Sugano S."/>
            <person name="Watanabe J."/>
            <person name="Makioka A."/>
        </authorList>
    </citation>
    <scope>NUCLEOTIDE SEQUENCE</scope>
    <source>
        <strain evidence="1">IP1</strain>
    </source>
</reference>
<proteinExistence type="evidence at transcript level"/>
<dbReference type="EMBL" id="AK421654">
    <property type="protein sequence ID" value="BAN40185.1"/>
    <property type="molecule type" value="mRNA"/>
</dbReference>